<evidence type="ECO:0000313" key="2">
    <source>
        <dbReference type="EMBL" id="UGV21715.1"/>
    </source>
</evidence>
<name>A0A8K2AUC5_9ECHI</name>
<keyword evidence="2" id="KW-0496">Mitochondrion</keyword>
<keyword evidence="1" id="KW-0472">Membrane</keyword>
<keyword evidence="1" id="KW-1133">Transmembrane helix</keyword>
<gene>
    <name evidence="2" type="primary">ATP8</name>
</gene>
<dbReference type="EMBL" id="MW868294">
    <property type="protein sequence ID" value="UGV21715.1"/>
    <property type="molecule type" value="Genomic_DNA"/>
</dbReference>
<organism evidence="2">
    <name type="scientific">Comaster schlegelii</name>
    <dbReference type="NCBI Taxonomy" id="1529421"/>
    <lineage>
        <taxon>Eukaryota</taxon>
        <taxon>Metazoa</taxon>
        <taxon>Echinodermata</taxon>
        <taxon>Pelmatozoa</taxon>
        <taxon>Crinoidea</taxon>
        <taxon>Articulata</taxon>
        <taxon>Comatulida</taxon>
        <taxon>Comatulidae</taxon>
        <taxon>Comatulinae</taxon>
        <taxon>Comaster</taxon>
    </lineage>
</organism>
<evidence type="ECO:0000256" key="1">
    <source>
        <dbReference type="SAM" id="Phobius"/>
    </source>
</evidence>
<protein>
    <submittedName>
        <fullName evidence="2">ATP synthase F0 subunit 8</fullName>
    </submittedName>
</protein>
<feature type="transmembrane region" description="Helical" evidence="1">
    <location>
        <begin position="6"/>
        <end position="27"/>
    </location>
</feature>
<accession>A0A8K2AUC5</accession>
<reference evidence="2" key="1">
    <citation type="submission" date="2021-04" db="EMBL/GenBank/DDBJ databases">
        <authorList>
            <person name="Shi W."/>
        </authorList>
    </citation>
    <scope>NUCLEOTIDE SEQUENCE</scope>
    <source>
        <tissue evidence="2">Muscle</tissue>
    </source>
</reference>
<proteinExistence type="predicted"/>
<keyword evidence="1" id="KW-0812">Transmembrane</keyword>
<dbReference type="AlphaFoldDB" id="A0A8K2AUC5"/>
<geneLocation type="mitochondrion" evidence="2"/>
<sequence length="54" mass="6781">MPQLDFFWWGFSFFSCWFFYIFLYIYLINTKFLLISNNFSLTQSTFFKVLSFSW</sequence>